<evidence type="ECO:0000256" key="9">
    <source>
        <dbReference type="SAM" id="MobiDB-lite"/>
    </source>
</evidence>
<proteinExistence type="predicted"/>
<feature type="region of interest" description="Disordered" evidence="9">
    <location>
        <begin position="448"/>
        <end position="525"/>
    </location>
</feature>
<feature type="transmembrane region" description="Helical" evidence="10">
    <location>
        <begin position="1679"/>
        <end position="1699"/>
    </location>
</feature>
<feature type="region of interest" description="Disordered" evidence="9">
    <location>
        <begin position="1"/>
        <end position="76"/>
    </location>
</feature>
<feature type="compositionally biased region" description="Polar residues" evidence="9">
    <location>
        <begin position="1437"/>
        <end position="1446"/>
    </location>
</feature>
<dbReference type="InterPro" id="IPR036871">
    <property type="entry name" value="PX_dom_sf"/>
</dbReference>
<keyword evidence="13" id="KW-1185">Reference proteome</keyword>
<feature type="compositionally biased region" description="Basic and acidic residues" evidence="9">
    <location>
        <begin position="962"/>
        <end position="972"/>
    </location>
</feature>
<keyword evidence="5" id="KW-0072">Autophagy</keyword>
<dbReference type="InterPro" id="IPR027267">
    <property type="entry name" value="AH/BAR_dom_sf"/>
</dbReference>
<evidence type="ECO:0000256" key="3">
    <source>
        <dbReference type="ARBA" id="ARBA00022753"/>
    </source>
</evidence>
<feature type="coiled-coil region" evidence="8">
    <location>
        <begin position="416"/>
        <end position="443"/>
    </location>
</feature>
<dbReference type="CDD" id="cd06867">
    <property type="entry name" value="PX_SNX41_42"/>
    <property type="match status" value="1"/>
</dbReference>
<dbReference type="SMART" id="SM00312">
    <property type="entry name" value="PX"/>
    <property type="match status" value="1"/>
</dbReference>
<dbReference type="GO" id="GO:0035091">
    <property type="term" value="F:phosphatidylinositol binding"/>
    <property type="evidence" value="ECO:0007669"/>
    <property type="project" value="InterPro"/>
</dbReference>
<keyword evidence="3" id="KW-0967">Endosome</keyword>
<dbReference type="InterPro" id="IPR044106">
    <property type="entry name" value="PX_Snx41/Atg20"/>
</dbReference>
<dbReference type="GO" id="GO:0005829">
    <property type="term" value="C:cytosol"/>
    <property type="evidence" value="ECO:0007669"/>
    <property type="project" value="GOC"/>
</dbReference>
<dbReference type="PANTHER" id="PTHR46979:SF2">
    <property type="entry name" value="SORTING NEXIN-41"/>
    <property type="match status" value="1"/>
</dbReference>
<evidence type="ECO:0000259" key="11">
    <source>
        <dbReference type="PROSITE" id="PS50195"/>
    </source>
</evidence>
<evidence type="ECO:0000256" key="1">
    <source>
        <dbReference type="ARBA" id="ARBA00004481"/>
    </source>
</evidence>
<feature type="region of interest" description="Disordered" evidence="9">
    <location>
        <begin position="687"/>
        <end position="709"/>
    </location>
</feature>
<keyword evidence="7 10" id="KW-0472">Membrane</keyword>
<dbReference type="PROSITE" id="PS50195">
    <property type="entry name" value="PX"/>
    <property type="match status" value="1"/>
</dbReference>
<name>A0A5N6KW36_9ROSI</name>
<feature type="compositionally biased region" description="Polar residues" evidence="9">
    <location>
        <begin position="255"/>
        <end position="274"/>
    </location>
</feature>
<feature type="region of interest" description="Disordered" evidence="9">
    <location>
        <begin position="932"/>
        <end position="994"/>
    </location>
</feature>
<dbReference type="GO" id="GO:0015031">
    <property type="term" value="P:protein transport"/>
    <property type="evidence" value="ECO:0007669"/>
    <property type="project" value="UniProtKB-KW"/>
</dbReference>
<gene>
    <name evidence="12" type="ORF">FH972_023746</name>
</gene>
<dbReference type="InterPro" id="IPR051079">
    <property type="entry name" value="Sorting_Nexin_Autophagy"/>
</dbReference>
<dbReference type="Proteomes" id="UP000327013">
    <property type="component" value="Unassembled WGS sequence"/>
</dbReference>
<keyword evidence="8" id="KW-0175">Coiled coil</keyword>
<keyword evidence="10" id="KW-0812">Transmembrane</keyword>
<evidence type="ECO:0000256" key="7">
    <source>
        <dbReference type="ARBA" id="ARBA00023136"/>
    </source>
</evidence>
<feature type="region of interest" description="Disordered" evidence="9">
    <location>
        <begin position="879"/>
        <end position="911"/>
    </location>
</feature>
<dbReference type="InterPro" id="IPR001683">
    <property type="entry name" value="PX_dom"/>
</dbReference>
<reference evidence="12 13" key="1">
    <citation type="submission" date="2019-06" db="EMBL/GenBank/DDBJ databases">
        <title>A chromosomal-level reference genome of Carpinus fangiana (Coryloideae, Betulaceae).</title>
        <authorList>
            <person name="Yang X."/>
            <person name="Wang Z."/>
            <person name="Zhang L."/>
            <person name="Hao G."/>
            <person name="Liu J."/>
            <person name="Yang Y."/>
        </authorList>
    </citation>
    <scope>NUCLEOTIDE SEQUENCE [LARGE SCALE GENOMIC DNA]</scope>
    <source>
        <strain evidence="12">Cfa_2016G</strain>
        <tissue evidence="12">Leaf</tissue>
    </source>
</reference>
<feature type="region of interest" description="Disordered" evidence="9">
    <location>
        <begin position="1392"/>
        <end position="1463"/>
    </location>
</feature>
<feature type="region of interest" description="Disordered" evidence="9">
    <location>
        <begin position="1522"/>
        <end position="1565"/>
    </location>
</feature>
<feature type="transmembrane region" description="Helical" evidence="10">
    <location>
        <begin position="1569"/>
        <end position="1590"/>
    </location>
</feature>
<evidence type="ECO:0000256" key="4">
    <source>
        <dbReference type="ARBA" id="ARBA00022927"/>
    </source>
</evidence>
<feature type="compositionally biased region" description="Basic and acidic residues" evidence="9">
    <location>
        <begin position="1538"/>
        <end position="1551"/>
    </location>
</feature>
<dbReference type="Gene3D" id="1.20.1270.60">
    <property type="entry name" value="Arfaptin homology (AH) domain/BAR domain"/>
    <property type="match status" value="2"/>
</dbReference>
<evidence type="ECO:0000256" key="5">
    <source>
        <dbReference type="ARBA" id="ARBA00023006"/>
    </source>
</evidence>
<feature type="compositionally biased region" description="Low complexity" evidence="9">
    <location>
        <begin position="462"/>
        <end position="471"/>
    </location>
</feature>
<feature type="region of interest" description="Disordered" evidence="9">
    <location>
        <begin position="644"/>
        <end position="669"/>
    </location>
</feature>
<evidence type="ECO:0000256" key="8">
    <source>
        <dbReference type="SAM" id="Coils"/>
    </source>
</evidence>
<evidence type="ECO:0000256" key="2">
    <source>
        <dbReference type="ARBA" id="ARBA00022448"/>
    </source>
</evidence>
<evidence type="ECO:0000313" key="13">
    <source>
        <dbReference type="Proteomes" id="UP000327013"/>
    </source>
</evidence>
<keyword evidence="6" id="KW-0446">Lipid-binding</keyword>
<keyword evidence="10" id="KW-1133">Transmembrane helix</keyword>
<protein>
    <recommendedName>
        <fullName evidence="11">PX domain-containing protein</fullName>
    </recommendedName>
</protein>
<dbReference type="GO" id="GO:0006914">
    <property type="term" value="P:autophagy"/>
    <property type="evidence" value="ECO:0007669"/>
    <property type="project" value="UniProtKB-KW"/>
</dbReference>
<dbReference type="SUPFAM" id="SSF64268">
    <property type="entry name" value="PX domain"/>
    <property type="match status" value="1"/>
</dbReference>
<dbReference type="PANTHER" id="PTHR46979">
    <property type="entry name" value="SORTING NEXIN-41"/>
    <property type="match status" value="1"/>
</dbReference>
<evidence type="ECO:0000256" key="10">
    <source>
        <dbReference type="SAM" id="Phobius"/>
    </source>
</evidence>
<sequence>MWDDEDNNPYGSFDRRDSDVDSSPQDRFGQPGTPPSAPHSPALEAHDITSRTLEPRAADDVDETNAPRRGSGKKERYDSRIEQILYEHPDLTITITYAGKNLEGGGSYIVYTIRTGDVEVRRRYSDFYSLRETLVKLHPTLIIPPIPEKHSMADYAAKPTKAKEDEAIIEHRKRMLTSFLNRCRRMDEVIADGVFWKFLDPNASWSEVLHSHPVSSLPKNNLKAPPLDPANPSPGHNFLPIPSQNAKLKGAKEGTSASSTPAAPGTNYFSTSSGASQSALDSQVLGRFPPASKDLSEEELDPYFVNFEASSKELEALLQGQMSKVNQRTISHLGSLSEDLAELGARLNGFSLSEQSQSLAAAIEKTGQAVDSTYIATGDLSSSLSAGFSEPMRESAQFAGIVRNVLRYRILKRVQEEMTRDELEKKKTLLQSLEQSEMEAQRLGTHLERSGYLPSTPPPPRRSNSTSSTRSAAHERTPSGQEDDTSTIDSDFPPNPHTSQRSGEDTSQPTSPSSHRKSSSGGNFVTSKIFGRINHAIHGMVDVDPERSRRDQIGKTKESLVQLEQARVVSEKDVKDASSGVLGSLKGFQGEKEDDLRRYMMAYARCHIEWAKRNLASWEEAKVEVDNIDVRSGALKHKSEALISAHASAPARPTRFDSPRSTRRASTPESSLSYSVTYVAPLKPSPRRQKSVWHSPGCSWSRQTGPRDKTCPGCAKEVAADAADSNHVPYEFSPREALWQQHLQDMRRFIDKDPYDALFGYSNRLMKGTGLPLGWWEDGRRVRRKAELVDEIVTPSENIVGTAKRDRKDSGVDVLEASYKWSSSGYDGRTGESWSQSGEMVYDPVEGKMVPKVKVDECSLPKAPSPKTTPSKAYDEFENQQQHMESESQLNKSLETFDAKPSSYTPPSARELGLKYDKAKRDLEKGWAAEKVNKSDKDASDDFGSAANDEFPGNSILSTQQREWERNLDNAERAAATKQTETDVQRRSSSSPQHWKDFKAGKVVKANGKPRSSLRPFTAENGASSACLSILRKEKPLKHMTVREFNRHKLAILSAFTERTQKADTAAARQPTPAEKKLSDEVERHKVAMNAWEGKWHKHGLTGNTMGQESPKHARSHTEYSTSAIAGEGDMDSKVVDYCTDKAGWYKKTALHATLDAAKDKLGADALEDEMRHIYETAYGAINTSHRQEGLKLDDSLQEFEQQPEPEKLDVALREFEAVEKQEQLDSALNEYEERHEATAVDDALKVYEKEPREGLDASLRQYEKNVIPSERYTSAPAREGTVVRPKVDAAEIERASTVVTSWSPKVVPRLQPAIDRMPLKRATKPLQSNQIKESDILEDDFTYQGEKDLFAYNGSLEDCSDSVATPARDQAAREAQQAHALESALKRYNKAPAERQQLRASESRPWGTDPAHRRRSLRRSEINPIDGTTAFGTPDLTPQTGNFASPTGFVNHDVPAASPENPSYAKVAARKVRRTEEVFSGTQPLQRESIPEIVEHFRKMGLGPELEAYARSSTLLERNGEVAPASSGGGNGSGSAKPEKEDTHENDHPTNGKGHSSGHRGGHVGKTILITVPSVLAAVYATGVVVEYFREQEEARRSRISFPRSLDRHASSAGDSSEQRGWGNVRVSPALRRRREAAAARAREEEELRLRMAWEREQEEEAAYWKKRDAAVNRVSQVFWSTMGAAAAAAVIIVGWGSGGQ</sequence>
<keyword evidence="4" id="KW-0653">Protein transport</keyword>
<comment type="caution">
    <text evidence="12">The sequence shown here is derived from an EMBL/GenBank/DDBJ whole genome shotgun (WGS) entry which is preliminary data.</text>
</comment>
<keyword evidence="2" id="KW-0813">Transport</keyword>
<feature type="compositionally biased region" description="Polar residues" evidence="9">
    <location>
        <begin position="879"/>
        <end position="894"/>
    </location>
</feature>
<dbReference type="GO" id="GO:0010008">
    <property type="term" value="C:endosome membrane"/>
    <property type="evidence" value="ECO:0007669"/>
    <property type="project" value="UniProtKB-SubCell"/>
</dbReference>
<dbReference type="OrthoDB" id="289314at2759"/>
<feature type="compositionally biased region" description="Basic and acidic residues" evidence="9">
    <location>
        <begin position="44"/>
        <end position="59"/>
    </location>
</feature>
<feature type="region of interest" description="Disordered" evidence="9">
    <location>
        <begin position="1062"/>
        <end position="1081"/>
    </location>
</feature>
<dbReference type="Pfam" id="PF00787">
    <property type="entry name" value="PX"/>
    <property type="match status" value="1"/>
</dbReference>
<feature type="domain" description="PX" evidence="11">
    <location>
        <begin position="89"/>
        <end position="206"/>
    </location>
</feature>
<organism evidence="12 13">
    <name type="scientific">Carpinus fangiana</name>
    <dbReference type="NCBI Taxonomy" id="176857"/>
    <lineage>
        <taxon>Eukaryota</taxon>
        <taxon>Viridiplantae</taxon>
        <taxon>Streptophyta</taxon>
        <taxon>Embryophyta</taxon>
        <taxon>Tracheophyta</taxon>
        <taxon>Spermatophyta</taxon>
        <taxon>Magnoliopsida</taxon>
        <taxon>eudicotyledons</taxon>
        <taxon>Gunneridae</taxon>
        <taxon>Pentapetalae</taxon>
        <taxon>rosids</taxon>
        <taxon>fabids</taxon>
        <taxon>Fagales</taxon>
        <taxon>Betulaceae</taxon>
        <taxon>Carpinus</taxon>
    </lineage>
</organism>
<dbReference type="EMBL" id="VIBQ01000014">
    <property type="protein sequence ID" value="KAB8349731.1"/>
    <property type="molecule type" value="Genomic_DNA"/>
</dbReference>
<comment type="subcellular location">
    <subcellularLocation>
        <location evidence="1">Endosome membrane</location>
        <topology evidence="1">Peripheral membrane protein</topology>
    </subcellularLocation>
</comment>
<evidence type="ECO:0000256" key="6">
    <source>
        <dbReference type="ARBA" id="ARBA00023121"/>
    </source>
</evidence>
<dbReference type="GO" id="GO:0042147">
    <property type="term" value="P:retrograde transport, endosome to Golgi"/>
    <property type="evidence" value="ECO:0007669"/>
    <property type="project" value="InterPro"/>
</dbReference>
<accession>A0A5N6KW36</accession>
<evidence type="ECO:0000313" key="12">
    <source>
        <dbReference type="EMBL" id="KAB8349731.1"/>
    </source>
</evidence>
<dbReference type="Gene3D" id="3.30.1520.10">
    <property type="entry name" value="Phox-like domain"/>
    <property type="match status" value="1"/>
</dbReference>
<feature type="region of interest" description="Disordered" evidence="9">
    <location>
        <begin position="215"/>
        <end position="274"/>
    </location>
</feature>